<accession>A0ABT9ZJU8</accession>
<feature type="transmembrane region" description="Helical" evidence="6">
    <location>
        <begin position="130"/>
        <end position="147"/>
    </location>
</feature>
<dbReference type="PANTHER" id="PTHR45138">
    <property type="entry name" value="REGULATORY COMPONENTS OF SENSORY TRANSDUCTION SYSTEM"/>
    <property type="match status" value="1"/>
</dbReference>
<evidence type="ECO:0000256" key="1">
    <source>
        <dbReference type="ARBA" id="ARBA00004651"/>
    </source>
</evidence>
<proteinExistence type="predicted"/>
<dbReference type="Pfam" id="PF00990">
    <property type="entry name" value="GGDEF"/>
    <property type="match status" value="1"/>
</dbReference>
<evidence type="ECO:0000256" key="5">
    <source>
        <dbReference type="ARBA" id="ARBA00023136"/>
    </source>
</evidence>
<reference evidence="8 9" key="1">
    <citation type="submission" date="2023-07" db="EMBL/GenBank/DDBJ databases">
        <title>Genomic Encyclopedia of Type Strains, Phase IV (KMG-IV): sequencing the most valuable type-strain genomes for metagenomic binning, comparative biology and taxonomic classification.</title>
        <authorList>
            <person name="Goeker M."/>
        </authorList>
    </citation>
    <scope>NUCLEOTIDE SEQUENCE [LARGE SCALE GENOMIC DNA]</scope>
    <source>
        <strain evidence="8 9">DSM 29005</strain>
    </source>
</reference>
<feature type="transmembrane region" description="Helical" evidence="6">
    <location>
        <begin position="159"/>
        <end position="180"/>
    </location>
</feature>
<keyword evidence="5 6" id="KW-0472">Membrane</keyword>
<gene>
    <name evidence="8" type="ORF">J2S19_003892</name>
</gene>
<dbReference type="InterPro" id="IPR000160">
    <property type="entry name" value="GGDEF_dom"/>
</dbReference>
<dbReference type="InterPro" id="IPR029787">
    <property type="entry name" value="Nucleotide_cyclase"/>
</dbReference>
<evidence type="ECO:0000256" key="3">
    <source>
        <dbReference type="ARBA" id="ARBA00022692"/>
    </source>
</evidence>
<feature type="transmembrane region" description="Helical" evidence="6">
    <location>
        <begin position="6"/>
        <end position="23"/>
    </location>
</feature>
<name>A0ABT9ZJU8_9BACI</name>
<comment type="caution">
    <text evidence="8">The sequence shown here is derived from an EMBL/GenBank/DDBJ whole genome shotgun (WGS) entry which is preliminary data.</text>
</comment>
<evidence type="ECO:0000259" key="7">
    <source>
        <dbReference type="PROSITE" id="PS50887"/>
    </source>
</evidence>
<dbReference type="InterPro" id="IPR011620">
    <property type="entry name" value="Sig_transdc_His_kinase_LytS_TM"/>
</dbReference>
<protein>
    <submittedName>
        <fullName evidence="8">Diguanylate cyclase</fullName>
        <ecNumber evidence="8">2.7.7.65</ecNumber>
    </submittedName>
</protein>
<dbReference type="Proteomes" id="UP001234495">
    <property type="component" value="Unassembled WGS sequence"/>
</dbReference>
<dbReference type="EC" id="2.7.7.65" evidence="8"/>
<dbReference type="Pfam" id="PF07694">
    <property type="entry name" value="5TM-5TMR_LYT"/>
    <property type="match status" value="1"/>
</dbReference>
<dbReference type="PROSITE" id="PS50887">
    <property type="entry name" value="GGDEF"/>
    <property type="match status" value="1"/>
</dbReference>
<evidence type="ECO:0000313" key="8">
    <source>
        <dbReference type="EMBL" id="MDQ0232570.1"/>
    </source>
</evidence>
<evidence type="ECO:0000313" key="9">
    <source>
        <dbReference type="Proteomes" id="UP001234495"/>
    </source>
</evidence>
<feature type="transmembrane region" description="Helical" evidence="6">
    <location>
        <begin position="102"/>
        <end position="124"/>
    </location>
</feature>
<dbReference type="PANTHER" id="PTHR45138:SF9">
    <property type="entry name" value="DIGUANYLATE CYCLASE DGCM-RELATED"/>
    <property type="match status" value="1"/>
</dbReference>
<dbReference type="NCBIfam" id="TIGR00254">
    <property type="entry name" value="GGDEF"/>
    <property type="match status" value="1"/>
</dbReference>
<keyword evidence="8" id="KW-0808">Transferase</keyword>
<dbReference type="RefSeq" id="WP_307344683.1">
    <property type="nucleotide sequence ID" value="NZ_JAUSUD010000022.1"/>
</dbReference>
<feature type="domain" description="GGDEF" evidence="7">
    <location>
        <begin position="223"/>
        <end position="356"/>
    </location>
</feature>
<keyword evidence="2" id="KW-1003">Cell membrane</keyword>
<feature type="transmembrane region" description="Helical" evidence="6">
    <location>
        <begin position="35"/>
        <end position="54"/>
    </location>
</feature>
<dbReference type="InterPro" id="IPR043128">
    <property type="entry name" value="Rev_trsase/Diguanyl_cyclase"/>
</dbReference>
<dbReference type="InterPro" id="IPR050469">
    <property type="entry name" value="Diguanylate_Cyclase"/>
</dbReference>
<organism evidence="8 9">
    <name type="scientific">Metabacillus malikii</name>
    <dbReference type="NCBI Taxonomy" id="1504265"/>
    <lineage>
        <taxon>Bacteria</taxon>
        <taxon>Bacillati</taxon>
        <taxon>Bacillota</taxon>
        <taxon>Bacilli</taxon>
        <taxon>Bacillales</taxon>
        <taxon>Bacillaceae</taxon>
        <taxon>Metabacillus</taxon>
    </lineage>
</organism>
<keyword evidence="4 6" id="KW-1133">Transmembrane helix</keyword>
<evidence type="ECO:0000256" key="4">
    <source>
        <dbReference type="ARBA" id="ARBA00022989"/>
    </source>
</evidence>
<keyword evidence="8" id="KW-0548">Nucleotidyltransferase</keyword>
<keyword evidence="9" id="KW-1185">Reference proteome</keyword>
<dbReference type="SUPFAM" id="SSF55073">
    <property type="entry name" value="Nucleotide cyclase"/>
    <property type="match status" value="1"/>
</dbReference>
<comment type="subcellular location">
    <subcellularLocation>
        <location evidence="1">Cell membrane</location>
        <topology evidence="1">Multi-pass membrane protein</topology>
    </subcellularLocation>
</comment>
<dbReference type="GO" id="GO:0052621">
    <property type="term" value="F:diguanylate cyclase activity"/>
    <property type="evidence" value="ECO:0007669"/>
    <property type="project" value="UniProtKB-EC"/>
</dbReference>
<keyword evidence="3 6" id="KW-0812">Transmembrane</keyword>
<dbReference type="SMART" id="SM00267">
    <property type="entry name" value="GGDEF"/>
    <property type="match status" value="1"/>
</dbReference>
<feature type="transmembrane region" description="Helical" evidence="6">
    <location>
        <begin position="66"/>
        <end position="90"/>
    </location>
</feature>
<dbReference type="Gene3D" id="3.30.70.270">
    <property type="match status" value="1"/>
</dbReference>
<evidence type="ECO:0000256" key="6">
    <source>
        <dbReference type="SAM" id="Phobius"/>
    </source>
</evidence>
<dbReference type="CDD" id="cd01949">
    <property type="entry name" value="GGDEF"/>
    <property type="match status" value="1"/>
</dbReference>
<sequence>MLQDLFVHVCILVTFIFIGGVIFKNTSENTAKQNRLILGLLTGVLGTLLMAFSIQVDVETIIDLRHLAIIIAAFFGGLTSSVICAIIIALSRLIFSPLSSMMLLVAFTSISIGIILGLISKLKITYKSKWSIMILVSTLLYTGLLMIRIHDVNNYLQIVIYYWSLSIFGNLFTYVLVMYISHSNFLFNEYKKQATFDFLTGLKNVRQFDHDMTNLKLSNKAKGQFALMLLDIDYFKKINDTYGHQAGDFILKQFANILRGAFPEQEKVFRIGGEEFSILLLNTKCSTAVLVGEEIRKKVENHKFILPDLKEIHISISIGVTINHVADESKEDIIRRADIALYEAKKSGRNRVCCNC</sequence>
<dbReference type="EMBL" id="JAUSUD010000022">
    <property type="protein sequence ID" value="MDQ0232570.1"/>
    <property type="molecule type" value="Genomic_DNA"/>
</dbReference>
<evidence type="ECO:0000256" key="2">
    <source>
        <dbReference type="ARBA" id="ARBA00022475"/>
    </source>
</evidence>